<evidence type="ECO:0000259" key="2">
    <source>
        <dbReference type="PROSITE" id="PS51688"/>
    </source>
</evidence>
<dbReference type="RefSeq" id="WP_164128273.1">
    <property type="nucleotide sequence ID" value="NZ_JAAGOX010000007.1"/>
</dbReference>
<feature type="chain" id="PRO_5025346078" evidence="1">
    <location>
        <begin position="27"/>
        <end position="407"/>
    </location>
</feature>
<comment type="caution">
    <text evidence="3">The sequence shown here is derived from an EMBL/GenBank/DDBJ whole genome shotgun (WGS) entry which is preliminary data.</text>
</comment>
<dbReference type="Pfam" id="PF13884">
    <property type="entry name" value="Peptidase_S74"/>
    <property type="match status" value="1"/>
</dbReference>
<dbReference type="EMBL" id="JAAGOX010000007">
    <property type="protein sequence ID" value="NDW44287.1"/>
    <property type="molecule type" value="Genomic_DNA"/>
</dbReference>
<dbReference type="AlphaFoldDB" id="A0A6B2NP30"/>
<gene>
    <name evidence="3" type="ORF">G0P99_04905</name>
</gene>
<dbReference type="PROSITE" id="PS51688">
    <property type="entry name" value="ICA"/>
    <property type="match status" value="1"/>
</dbReference>
<organism evidence="3">
    <name type="scientific">Ruegeria sp. PrR005</name>
    <dbReference type="NCBI Taxonomy" id="2706882"/>
    <lineage>
        <taxon>Bacteria</taxon>
        <taxon>Pseudomonadati</taxon>
        <taxon>Pseudomonadota</taxon>
        <taxon>Alphaproteobacteria</taxon>
        <taxon>Rhodobacterales</taxon>
        <taxon>Roseobacteraceae</taxon>
        <taxon>Ruegeria</taxon>
    </lineage>
</organism>
<proteinExistence type="predicted"/>
<keyword evidence="1" id="KW-0732">Signal</keyword>
<protein>
    <submittedName>
        <fullName evidence="3">Tail fiber domain-containing protein</fullName>
    </submittedName>
</protein>
<name>A0A6B2NP30_9RHOB</name>
<feature type="domain" description="Peptidase S74" evidence="2">
    <location>
        <begin position="312"/>
        <end position="407"/>
    </location>
</feature>
<evidence type="ECO:0000256" key="1">
    <source>
        <dbReference type="SAM" id="SignalP"/>
    </source>
</evidence>
<dbReference type="InterPro" id="IPR030392">
    <property type="entry name" value="S74_ICA"/>
</dbReference>
<feature type="signal peptide" evidence="1">
    <location>
        <begin position="1"/>
        <end position="26"/>
    </location>
</feature>
<sequence>MTCKRTFKTLAASTSVLCLAATLAQADQVFNDDVIITQSLCVGFDCVNGENFGFDTIRLKENNTRIKFDDTSTSAGFPNNDWQLTANDSASGGQNKFSIENTTVGRVPFTIEGPAPTNSLYVDDGGRVGLGTSTPVVELHVVNGDSPTLRLEQNGSSGFNAQTWDVAGNETNFFVRDATNGSLLPFKIRPSAPTNSLYVNTDGNIGLGTASPDAAMEIARTTGNAAGLLELSNNGGSFITMENTTSGNSWFFTHENAAAGRFIIARQDGAADGMFLSADGTFQVGGNGSAGNGMALASNGNLTIGGSLTQNSDKNSKMAITAVDQRDILGKVMTLPITSWTYKTEAETGVRHIGPMAQDFYAAFGTGADETGISTIDTSGVALAAIQALAEQNAALQERIDALEGKL</sequence>
<reference evidence="3" key="1">
    <citation type="submission" date="2020-02" db="EMBL/GenBank/DDBJ databases">
        <title>Delineation of the pyrene-degrading pathway in Roseobacter clade bacteria by genomic analysis.</title>
        <authorList>
            <person name="Zhou H."/>
            <person name="Wang H."/>
        </authorList>
    </citation>
    <scope>NUCLEOTIDE SEQUENCE</scope>
    <source>
        <strain evidence="3">PrR005</strain>
    </source>
</reference>
<evidence type="ECO:0000313" key="3">
    <source>
        <dbReference type="EMBL" id="NDW44287.1"/>
    </source>
</evidence>
<accession>A0A6B2NP30</accession>